<dbReference type="GO" id="GO:0016813">
    <property type="term" value="F:hydrolase activity, acting on carbon-nitrogen (but not peptide) bonds, in linear amidines"/>
    <property type="evidence" value="ECO:0007669"/>
    <property type="project" value="InterPro"/>
</dbReference>
<evidence type="ECO:0000259" key="3">
    <source>
        <dbReference type="Pfam" id="PF07687"/>
    </source>
</evidence>
<dbReference type="PANTHER" id="PTHR32494">
    <property type="entry name" value="ALLANTOATE DEIMINASE-RELATED"/>
    <property type="match status" value="1"/>
</dbReference>
<comment type="caution">
    <text evidence="4">The sequence shown here is derived from an EMBL/GenBank/DDBJ whole genome shotgun (WGS) entry which is preliminary data.</text>
</comment>
<evidence type="ECO:0000313" key="4">
    <source>
        <dbReference type="EMBL" id="KAI1858655.1"/>
    </source>
</evidence>
<dbReference type="SUPFAM" id="SSF55031">
    <property type="entry name" value="Bacterial exopeptidase dimerisation domain"/>
    <property type="match status" value="1"/>
</dbReference>
<dbReference type="Pfam" id="PF01546">
    <property type="entry name" value="Peptidase_M20"/>
    <property type="match status" value="1"/>
</dbReference>
<accession>A0A9P9WE26</accession>
<dbReference type="InterPro" id="IPR010158">
    <property type="entry name" value="Amidase_Cbmase"/>
</dbReference>
<gene>
    <name evidence="4" type="ORF">JX265_010748</name>
</gene>
<sequence>MGGINGDRLWDDIMFTSQWGGMRGEGREGGMMRLALTDEDRMVRDWFCGRFDGILGVLSGLEVLRSIKESGKKLFCGLTVIDWTNEEGARFSPGCTGAAVWSGHTDIVTAHCRKSNWGNSTTLGEELSRIGYRGRLPAHHQANALSSHFELHIEQGSRLETSGQKIGVVNAIQGIRWFHVSVRGERAHSGATPMTKRADALASASRIVLFVEQLCTKNHAFGTVGSLTVADASPNVISGDVTFSIDLRHPSESILTDLENNIRQEMTSISKGRDGRVVFDMRRIWHSPAREFDPVMLNCIEKAAIYRCGSESQVQRLPSFAGHDSALVALADCPTAMIFVPSKSGISHSPEEWTDKEDCVLGADTLYQAILNYDDYLRRSYRQRSNARESEPEVFVSSL</sequence>
<name>A0A9P9WE26_9PEZI</name>
<keyword evidence="2" id="KW-0378">Hydrolase</keyword>
<dbReference type="NCBIfam" id="TIGR01879">
    <property type="entry name" value="hydantase"/>
    <property type="match status" value="1"/>
</dbReference>
<dbReference type="InterPro" id="IPR011650">
    <property type="entry name" value="Peptidase_M20_dimer"/>
</dbReference>
<dbReference type="EMBL" id="JAFIMR010000036">
    <property type="protein sequence ID" value="KAI1858655.1"/>
    <property type="molecule type" value="Genomic_DNA"/>
</dbReference>
<dbReference type="SUPFAM" id="SSF53187">
    <property type="entry name" value="Zn-dependent exopeptidases"/>
    <property type="match status" value="1"/>
</dbReference>
<comment type="similarity">
    <text evidence="1">Belongs to the peptidase M20A family.</text>
</comment>
<evidence type="ECO:0000256" key="1">
    <source>
        <dbReference type="ARBA" id="ARBA00006247"/>
    </source>
</evidence>
<dbReference type="OrthoDB" id="4676at2759"/>
<evidence type="ECO:0000313" key="5">
    <source>
        <dbReference type="Proteomes" id="UP000829685"/>
    </source>
</evidence>
<feature type="domain" description="Peptidase M20 dimerisation" evidence="3">
    <location>
        <begin position="171"/>
        <end position="270"/>
    </location>
</feature>
<dbReference type="Proteomes" id="UP000829685">
    <property type="component" value="Unassembled WGS sequence"/>
</dbReference>
<dbReference type="AlphaFoldDB" id="A0A9P9WE26"/>
<keyword evidence="5" id="KW-1185">Reference proteome</keyword>
<protein>
    <recommendedName>
        <fullName evidence="3">Peptidase M20 dimerisation domain-containing protein</fullName>
    </recommendedName>
</protein>
<dbReference type="PANTHER" id="PTHR32494:SF5">
    <property type="entry name" value="ALLANTOATE AMIDOHYDROLASE"/>
    <property type="match status" value="1"/>
</dbReference>
<dbReference type="Gene3D" id="3.40.630.10">
    <property type="entry name" value="Zn peptidases"/>
    <property type="match status" value="1"/>
</dbReference>
<dbReference type="InterPro" id="IPR036264">
    <property type="entry name" value="Bact_exopeptidase_dim_dom"/>
</dbReference>
<organism evidence="4 5">
    <name type="scientific">Neoarthrinium moseri</name>
    <dbReference type="NCBI Taxonomy" id="1658444"/>
    <lineage>
        <taxon>Eukaryota</taxon>
        <taxon>Fungi</taxon>
        <taxon>Dikarya</taxon>
        <taxon>Ascomycota</taxon>
        <taxon>Pezizomycotina</taxon>
        <taxon>Sordariomycetes</taxon>
        <taxon>Xylariomycetidae</taxon>
        <taxon>Amphisphaeriales</taxon>
        <taxon>Apiosporaceae</taxon>
        <taxon>Neoarthrinium</taxon>
    </lineage>
</organism>
<dbReference type="Gene3D" id="3.30.70.360">
    <property type="match status" value="1"/>
</dbReference>
<dbReference type="Pfam" id="PF07687">
    <property type="entry name" value="M20_dimer"/>
    <property type="match status" value="1"/>
</dbReference>
<reference evidence="4" key="1">
    <citation type="submission" date="2021-03" db="EMBL/GenBank/DDBJ databases">
        <title>Revisited historic fungal species revealed as producer of novel bioactive compounds through whole genome sequencing and comparative genomics.</title>
        <authorList>
            <person name="Vignolle G.A."/>
            <person name="Hochenegger N."/>
            <person name="Mach R.L."/>
            <person name="Mach-Aigner A.R."/>
            <person name="Javad Rahimi M."/>
            <person name="Salim K.A."/>
            <person name="Chan C.M."/>
            <person name="Lim L.B.L."/>
            <person name="Cai F."/>
            <person name="Druzhinina I.S."/>
            <person name="U'Ren J.M."/>
            <person name="Derntl C."/>
        </authorList>
    </citation>
    <scope>NUCLEOTIDE SEQUENCE</scope>
    <source>
        <strain evidence="4">TUCIM 5799</strain>
    </source>
</reference>
<dbReference type="PIRSF" id="PIRSF001235">
    <property type="entry name" value="Amidase_carbamoylase"/>
    <property type="match status" value="1"/>
</dbReference>
<evidence type="ECO:0000256" key="2">
    <source>
        <dbReference type="ARBA" id="ARBA00022801"/>
    </source>
</evidence>
<dbReference type="InterPro" id="IPR002933">
    <property type="entry name" value="Peptidase_M20"/>
</dbReference>
<proteinExistence type="inferred from homology"/>